<dbReference type="CDD" id="cd04724">
    <property type="entry name" value="Tryptophan_synthase_alpha"/>
    <property type="match status" value="1"/>
</dbReference>
<dbReference type="Proteomes" id="UP000036873">
    <property type="component" value="Unassembled WGS sequence"/>
</dbReference>
<evidence type="ECO:0000313" key="12">
    <source>
        <dbReference type="Proteomes" id="UP000036873"/>
    </source>
</evidence>
<comment type="catalytic activity">
    <reaction evidence="8 9">
        <text>(1S,2R)-1-C-(indol-3-yl)glycerol 3-phosphate + L-serine = D-glyceraldehyde 3-phosphate + L-tryptophan + H2O</text>
        <dbReference type="Rhea" id="RHEA:10532"/>
        <dbReference type="ChEBI" id="CHEBI:15377"/>
        <dbReference type="ChEBI" id="CHEBI:33384"/>
        <dbReference type="ChEBI" id="CHEBI:57912"/>
        <dbReference type="ChEBI" id="CHEBI:58866"/>
        <dbReference type="ChEBI" id="CHEBI:59776"/>
        <dbReference type="EC" id="4.2.1.20"/>
    </reaction>
</comment>
<dbReference type="GO" id="GO:0004834">
    <property type="term" value="F:tryptophan synthase activity"/>
    <property type="evidence" value="ECO:0007669"/>
    <property type="project" value="UniProtKB-UniRule"/>
</dbReference>
<keyword evidence="6 9" id="KW-0057">Aromatic amino acid biosynthesis</keyword>
<evidence type="ECO:0000256" key="8">
    <source>
        <dbReference type="ARBA" id="ARBA00049047"/>
    </source>
</evidence>
<dbReference type="SUPFAM" id="SSF51366">
    <property type="entry name" value="Ribulose-phoshate binding barrel"/>
    <property type="match status" value="1"/>
</dbReference>
<evidence type="ECO:0000256" key="1">
    <source>
        <dbReference type="ARBA" id="ARBA00003365"/>
    </source>
</evidence>
<dbReference type="HAMAP" id="MF_00131">
    <property type="entry name" value="Trp_synth_alpha"/>
    <property type="match status" value="1"/>
</dbReference>
<dbReference type="AlphaFoldDB" id="A0A0L6TYP1"/>
<dbReference type="RefSeq" id="WP_050740806.1">
    <property type="nucleotide sequence ID" value="NZ_LGYO01000033.1"/>
</dbReference>
<evidence type="ECO:0000256" key="6">
    <source>
        <dbReference type="ARBA" id="ARBA00023141"/>
    </source>
</evidence>
<dbReference type="InterPro" id="IPR018204">
    <property type="entry name" value="Trp_synthase_alpha_AS"/>
</dbReference>
<dbReference type="PANTHER" id="PTHR43406:SF1">
    <property type="entry name" value="TRYPTOPHAN SYNTHASE ALPHA CHAIN, CHLOROPLASTIC"/>
    <property type="match status" value="1"/>
</dbReference>
<evidence type="ECO:0000256" key="7">
    <source>
        <dbReference type="ARBA" id="ARBA00023239"/>
    </source>
</evidence>
<dbReference type="OrthoDB" id="9804578at2"/>
<evidence type="ECO:0000256" key="4">
    <source>
        <dbReference type="ARBA" id="ARBA00022605"/>
    </source>
</evidence>
<comment type="subunit">
    <text evidence="3 9">Tetramer of two alpha and two beta chains.</text>
</comment>
<dbReference type="Gene3D" id="3.20.20.70">
    <property type="entry name" value="Aldolase class I"/>
    <property type="match status" value="1"/>
</dbReference>
<comment type="similarity">
    <text evidence="9 10">Belongs to the TrpA family.</text>
</comment>
<reference evidence="12" key="1">
    <citation type="submission" date="2015-07" db="EMBL/GenBank/DDBJ databases">
        <title>Draft genome sequence of Acetobacterium bakii DSM 8293, a potential psychrophilic chemical producer through syngas fermentation.</title>
        <authorList>
            <person name="Song Y."/>
            <person name="Hwang S."/>
            <person name="Cho B.-K."/>
        </authorList>
    </citation>
    <scope>NUCLEOTIDE SEQUENCE [LARGE SCALE GENOMIC DNA]</scope>
    <source>
        <strain evidence="12">DSM 8239</strain>
    </source>
</reference>
<accession>A0A0L6TYP1</accession>
<evidence type="ECO:0000313" key="11">
    <source>
        <dbReference type="EMBL" id="KNZ41212.1"/>
    </source>
</evidence>
<organism evidence="11 12">
    <name type="scientific">Acetobacterium bakii</name>
    <dbReference type="NCBI Taxonomy" id="52689"/>
    <lineage>
        <taxon>Bacteria</taxon>
        <taxon>Bacillati</taxon>
        <taxon>Bacillota</taxon>
        <taxon>Clostridia</taxon>
        <taxon>Eubacteriales</taxon>
        <taxon>Eubacteriaceae</taxon>
        <taxon>Acetobacterium</taxon>
    </lineage>
</organism>
<dbReference type="PANTHER" id="PTHR43406">
    <property type="entry name" value="TRYPTOPHAN SYNTHASE, ALPHA CHAIN"/>
    <property type="match status" value="1"/>
</dbReference>
<evidence type="ECO:0000256" key="2">
    <source>
        <dbReference type="ARBA" id="ARBA00004733"/>
    </source>
</evidence>
<feature type="active site" description="Proton acceptor" evidence="9">
    <location>
        <position position="44"/>
    </location>
</feature>
<evidence type="ECO:0000256" key="3">
    <source>
        <dbReference type="ARBA" id="ARBA00011270"/>
    </source>
</evidence>
<gene>
    <name evidence="9" type="primary">trpA</name>
    <name evidence="11" type="ORF">AKG39_12875</name>
</gene>
<dbReference type="GO" id="GO:0005829">
    <property type="term" value="C:cytosol"/>
    <property type="evidence" value="ECO:0007669"/>
    <property type="project" value="TreeGrafter"/>
</dbReference>
<proteinExistence type="inferred from homology"/>
<dbReference type="UniPathway" id="UPA00035">
    <property type="reaction ID" value="UER00044"/>
</dbReference>
<dbReference type="NCBIfam" id="TIGR00262">
    <property type="entry name" value="trpA"/>
    <property type="match status" value="1"/>
</dbReference>
<dbReference type="InterPro" id="IPR011060">
    <property type="entry name" value="RibuloseP-bd_barrel"/>
</dbReference>
<evidence type="ECO:0000256" key="10">
    <source>
        <dbReference type="RuleBase" id="RU003662"/>
    </source>
</evidence>
<keyword evidence="5 9" id="KW-0822">Tryptophan biosynthesis</keyword>
<protein>
    <recommendedName>
        <fullName evidence="9">Tryptophan synthase alpha chain</fullName>
        <ecNumber evidence="9">4.2.1.20</ecNumber>
    </recommendedName>
</protein>
<keyword evidence="12" id="KW-1185">Reference proteome</keyword>
<keyword evidence="7 9" id="KW-0456">Lyase</keyword>
<comment type="function">
    <text evidence="1 9">The alpha subunit is responsible for the aldol cleavage of indoleglycerol phosphate to indole and glyceraldehyde 3-phosphate.</text>
</comment>
<dbReference type="Pfam" id="PF00290">
    <property type="entry name" value="Trp_syntA"/>
    <property type="match status" value="1"/>
</dbReference>
<keyword evidence="4 9" id="KW-0028">Amino-acid biosynthesis</keyword>
<dbReference type="EC" id="4.2.1.20" evidence="9"/>
<evidence type="ECO:0000256" key="5">
    <source>
        <dbReference type="ARBA" id="ARBA00022822"/>
    </source>
</evidence>
<dbReference type="EMBL" id="LGYO01000033">
    <property type="protein sequence ID" value="KNZ41212.1"/>
    <property type="molecule type" value="Genomic_DNA"/>
</dbReference>
<dbReference type="InterPro" id="IPR002028">
    <property type="entry name" value="Trp_synthase_suA"/>
</dbReference>
<dbReference type="FunFam" id="3.20.20.70:FF:000037">
    <property type="entry name" value="Tryptophan synthase alpha chain"/>
    <property type="match status" value="1"/>
</dbReference>
<feature type="active site" description="Proton acceptor" evidence="9">
    <location>
        <position position="55"/>
    </location>
</feature>
<name>A0A0L6TYP1_9FIRM</name>
<dbReference type="STRING" id="52689.AKG39_12875"/>
<sequence>MSKISEIFKNNKAFIAFLTAGDPTLEKTAEFILTMEKAGADLVEIGIPFSDPIAEGPVIEKANLRALSVGTTTDKIFDMVKRVRTKTQMPLVFLTYMNPVFVYGVEKFFKNCRETGINGIIIPDLPYEEKNEVLGVATAYDVDVITLIAPTSKDRIQTLAKDATGFIYLVSSMGVTGVRSEIKTDINAIIADIKQVSKTPVAVGFGISTPVQAKEISKTADGVIVGSAIVRIIAEHGENAGDVLFKYVKSLKDAIS</sequence>
<dbReference type="PROSITE" id="PS00167">
    <property type="entry name" value="TRP_SYNTHASE_ALPHA"/>
    <property type="match status" value="1"/>
</dbReference>
<dbReference type="InterPro" id="IPR013785">
    <property type="entry name" value="Aldolase_TIM"/>
</dbReference>
<comment type="pathway">
    <text evidence="2 9">Amino-acid biosynthesis; L-tryptophan biosynthesis; L-tryptophan from chorismate: step 5/5.</text>
</comment>
<evidence type="ECO:0000256" key="9">
    <source>
        <dbReference type="HAMAP-Rule" id="MF_00131"/>
    </source>
</evidence>
<dbReference type="PATRIC" id="fig|52689.4.peg.1938"/>
<comment type="caution">
    <text evidence="11">The sequence shown here is derived from an EMBL/GenBank/DDBJ whole genome shotgun (WGS) entry which is preliminary data.</text>
</comment>